<feature type="compositionally biased region" description="Basic and acidic residues" evidence="3">
    <location>
        <begin position="11"/>
        <end position="23"/>
    </location>
</feature>
<feature type="region of interest" description="Disordered" evidence="3">
    <location>
        <begin position="1"/>
        <end position="23"/>
    </location>
</feature>
<dbReference type="InterPro" id="IPR013783">
    <property type="entry name" value="Ig-like_fold"/>
</dbReference>
<accession>A0A1S8X9D1</accession>
<keyword evidence="6" id="KW-1185">Reference proteome</keyword>
<name>A0A1S8X9D1_OPIVI</name>
<feature type="domain" description="Ig-like" evidence="4">
    <location>
        <begin position="16"/>
        <end position="106"/>
    </location>
</feature>
<evidence type="ECO:0000256" key="1">
    <source>
        <dbReference type="ARBA" id="ARBA00023157"/>
    </source>
</evidence>
<dbReference type="Pfam" id="PF07679">
    <property type="entry name" value="I-set"/>
    <property type="match status" value="1"/>
</dbReference>
<evidence type="ECO:0000256" key="3">
    <source>
        <dbReference type="SAM" id="MobiDB-lite"/>
    </source>
</evidence>
<dbReference type="Gene3D" id="2.60.40.10">
    <property type="entry name" value="Immunoglobulins"/>
    <property type="match status" value="1"/>
</dbReference>
<dbReference type="AlphaFoldDB" id="A0A1S8X9D1"/>
<dbReference type="EMBL" id="KV891569">
    <property type="protein sequence ID" value="OON23301.1"/>
    <property type="molecule type" value="Genomic_DNA"/>
</dbReference>
<evidence type="ECO:0000259" key="4">
    <source>
        <dbReference type="PROSITE" id="PS50835"/>
    </source>
</evidence>
<organism evidence="5 6">
    <name type="scientific">Opisthorchis viverrini</name>
    <name type="common">Southeast Asian liver fluke</name>
    <dbReference type="NCBI Taxonomy" id="6198"/>
    <lineage>
        <taxon>Eukaryota</taxon>
        <taxon>Metazoa</taxon>
        <taxon>Spiralia</taxon>
        <taxon>Lophotrochozoa</taxon>
        <taxon>Platyhelminthes</taxon>
        <taxon>Trematoda</taxon>
        <taxon>Digenea</taxon>
        <taxon>Opisthorchiida</taxon>
        <taxon>Opisthorchiata</taxon>
        <taxon>Opisthorchiidae</taxon>
        <taxon>Opisthorchis</taxon>
    </lineage>
</organism>
<dbReference type="PANTHER" id="PTHR47633">
    <property type="entry name" value="IMMUNOGLOBULIN"/>
    <property type="match status" value="1"/>
</dbReference>
<feature type="region of interest" description="Disordered" evidence="3">
    <location>
        <begin position="113"/>
        <end position="136"/>
    </location>
</feature>
<keyword evidence="2" id="KW-0393">Immunoglobulin domain</keyword>
<dbReference type="SUPFAM" id="SSF48726">
    <property type="entry name" value="Immunoglobulin"/>
    <property type="match status" value="1"/>
</dbReference>
<keyword evidence="1" id="KW-1015">Disulfide bond</keyword>
<dbReference type="InterPro" id="IPR007110">
    <property type="entry name" value="Ig-like_dom"/>
</dbReference>
<evidence type="ECO:0000313" key="5">
    <source>
        <dbReference type="EMBL" id="OON23301.1"/>
    </source>
</evidence>
<dbReference type="Proteomes" id="UP000243686">
    <property type="component" value="Unassembled WGS sequence"/>
</dbReference>
<sequence length="136" mass="14647">MLGINRSVQKRFRDPPKFPDKPKIRQAGKSVIFEVILQAAPAPELRWTKGGVEIKSGGRFKTGCQTTGSQHLLSLEINPVTADDGGEYLVTAKNRLGDSTATINLNIGAPKSHSNGKTFSDDSHPGLCGSQKVETM</sequence>
<evidence type="ECO:0000256" key="2">
    <source>
        <dbReference type="ARBA" id="ARBA00023319"/>
    </source>
</evidence>
<evidence type="ECO:0000313" key="6">
    <source>
        <dbReference type="Proteomes" id="UP000243686"/>
    </source>
</evidence>
<dbReference type="InterPro" id="IPR036179">
    <property type="entry name" value="Ig-like_dom_sf"/>
</dbReference>
<dbReference type="PANTHER" id="PTHR47633:SF8">
    <property type="entry name" value="SPEG NEIGHBOR PROTEIN"/>
    <property type="match status" value="1"/>
</dbReference>
<gene>
    <name evidence="5" type="ORF">X801_00793</name>
</gene>
<dbReference type="GO" id="GO:0004672">
    <property type="term" value="F:protein kinase activity"/>
    <property type="evidence" value="ECO:0007669"/>
    <property type="project" value="TreeGrafter"/>
</dbReference>
<reference evidence="5 6" key="1">
    <citation type="submission" date="2015-03" db="EMBL/GenBank/DDBJ databases">
        <title>Draft genome of the nematode, Opisthorchis viverrini.</title>
        <authorList>
            <person name="Mitreva M."/>
        </authorList>
    </citation>
    <scope>NUCLEOTIDE SEQUENCE [LARGE SCALE GENOMIC DNA]</scope>
    <source>
        <strain evidence="5">Khon Kaen</strain>
    </source>
</reference>
<dbReference type="InterPro" id="IPR013098">
    <property type="entry name" value="Ig_I-set"/>
</dbReference>
<proteinExistence type="predicted"/>
<protein>
    <submittedName>
        <fullName evidence="5">Immunoglobulin I-set domain protein</fullName>
    </submittedName>
</protein>
<dbReference type="PROSITE" id="PS50835">
    <property type="entry name" value="IG_LIKE"/>
    <property type="match status" value="1"/>
</dbReference>
<dbReference type="FunFam" id="2.60.40.10:FF:000032">
    <property type="entry name" value="palladin isoform X1"/>
    <property type="match status" value="1"/>
</dbReference>